<dbReference type="Proteomes" id="UP000282423">
    <property type="component" value="Unassembled WGS sequence"/>
</dbReference>
<feature type="transmembrane region" description="Helical" evidence="10">
    <location>
        <begin position="470"/>
        <end position="490"/>
    </location>
</feature>
<proteinExistence type="inferred from homology"/>
<organism evidence="11 12">
    <name type="scientific">Sphingobacterium puteale</name>
    <dbReference type="NCBI Taxonomy" id="2420510"/>
    <lineage>
        <taxon>Bacteria</taxon>
        <taxon>Pseudomonadati</taxon>
        <taxon>Bacteroidota</taxon>
        <taxon>Sphingobacteriia</taxon>
        <taxon>Sphingobacteriales</taxon>
        <taxon>Sphingobacteriaceae</taxon>
        <taxon>Sphingobacterium</taxon>
    </lineage>
</organism>
<dbReference type="GO" id="GO:0009252">
    <property type="term" value="P:peptidoglycan biosynthetic process"/>
    <property type="evidence" value="ECO:0007669"/>
    <property type="project" value="UniProtKB-KW"/>
</dbReference>
<feature type="transmembrane region" description="Helical" evidence="10">
    <location>
        <begin position="405"/>
        <end position="424"/>
    </location>
</feature>
<dbReference type="Pfam" id="PF03023">
    <property type="entry name" value="MurJ"/>
    <property type="match status" value="1"/>
</dbReference>
<feature type="transmembrane region" description="Helical" evidence="10">
    <location>
        <begin position="380"/>
        <end position="399"/>
    </location>
</feature>
<feature type="transmembrane region" description="Helical" evidence="10">
    <location>
        <begin position="221"/>
        <end position="238"/>
    </location>
</feature>
<evidence type="ECO:0000256" key="9">
    <source>
        <dbReference type="ARBA" id="ARBA00061532"/>
    </source>
</evidence>
<evidence type="ECO:0000256" key="6">
    <source>
        <dbReference type="ARBA" id="ARBA00022989"/>
    </source>
</evidence>
<feature type="transmembrane region" description="Helical" evidence="10">
    <location>
        <begin position="125"/>
        <end position="149"/>
    </location>
</feature>
<comment type="caution">
    <text evidence="11">The sequence shown here is derived from an EMBL/GenBank/DDBJ whole genome shotgun (WGS) entry which is preliminary data.</text>
</comment>
<dbReference type="GO" id="GO:0034204">
    <property type="term" value="P:lipid translocation"/>
    <property type="evidence" value="ECO:0007669"/>
    <property type="project" value="TreeGrafter"/>
</dbReference>
<evidence type="ECO:0008006" key="13">
    <source>
        <dbReference type="Google" id="ProtNLM"/>
    </source>
</evidence>
<gene>
    <name evidence="11" type="ORF">D7322_25940</name>
</gene>
<feature type="transmembrane region" description="Helical" evidence="10">
    <location>
        <begin position="81"/>
        <end position="105"/>
    </location>
</feature>
<dbReference type="GO" id="GO:0005886">
    <property type="term" value="C:plasma membrane"/>
    <property type="evidence" value="ECO:0007669"/>
    <property type="project" value="UniProtKB-SubCell"/>
</dbReference>
<keyword evidence="5" id="KW-0573">Peptidoglycan synthesis</keyword>
<evidence type="ECO:0000256" key="10">
    <source>
        <dbReference type="SAM" id="Phobius"/>
    </source>
</evidence>
<evidence type="ECO:0000313" key="11">
    <source>
        <dbReference type="EMBL" id="RKO68649.1"/>
    </source>
</evidence>
<dbReference type="AlphaFoldDB" id="A0A420VQW5"/>
<comment type="function">
    <text evidence="8">Involved in peptidoglycan biosynthesis. Transports lipid-linked peptidoglycan precursors from the inner to the outer leaflet of the cytoplasmic membrane.</text>
</comment>
<name>A0A420VQW5_9SPHI</name>
<keyword evidence="12" id="KW-1185">Reference proteome</keyword>
<feature type="transmembrane region" description="Helical" evidence="10">
    <location>
        <begin position="41"/>
        <end position="60"/>
    </location>
</feature>
<sequence length="507" mass="57393">MCKLRRISTLLFLLKILKIPVSLYSYTLIAKYFGVSIEKDIWLLSFSLILTLDAAVWGPINDVFRAKFVTIKELDGPGKAIAATQSLLFYMFLFSCLIVLILFLFTDSFVDVISTGYSAERRQQLIEMLRLVAPILLVNQASLIGISILNAFNSFIVPEIASFFSQILNILILIFLVDKLGIYVLLLASIISLLLLIFFIIYKIKQLKIPLFKKFRPKFSYFRIFFLFALPLFVPYLIGQINSVIEKKLISSVGTGAVSIIDFAKKFPDMINVIISSIVLTVLTPTITRLFVNNNKSEFDKCFLDSFGLGLLIIGFFCVFMMVGSGDLMMFFYGKSSVDHNSLLEIIELNKYYSLAAFTVFLYVVFGTCMLAIGKNKMNALSGTITQLAVIIINLTFVNKFGVEIFPFSILFSHLFAAVFMFTYYPYDKSLVIRFFLRFICFLGIVTVGLALSTSLLFNQLSIHSSMARVAIISFIEVILFVLFGFVFNINEIHLAVNFLLKKIGFK</sequence>
<evidence type="ECO:0000313" key="12">
    <source>
        <dbReference type="Proteomes" id="UP000282423"/>
    </source>
</evidence>
<feature type="transmembrane region" description="Helical" evidence="10">
    <location>
        <begin position="436"/>
        <end position="458"/>
    </location>
</feature>
<keyword evidence="2" id="KW-1003">Cell membrane</keyword>
<protein>
    <recommendedName>
        <fullName evidence="13">Virulence factor MviN</fullName>
    </recommendedName>
</protein>
<feature type="transmembrane region" description="Helical" evidence="10">
    <location>
        <begin position="182"/>
        <end position="201"/>
    </location>
</feature>
<evidence type="ECO:0000256" key="8">
    <source>
        <dbReference type="ARBA" id="ARBA00060041"/>
    </source>
</evidence>
<evidence type="ECO:0000256" key="5">
    <source>
        <dbReference type="ARBA" id="ARBA00022984"/>
    </source>
</evidence>
<dbReference type="PANTHER" id="PTHR47019:SF1">
    <property type="entry name" value="LIPID II FLIPPASE MURJ"/>
    <property type="match status" value="1"/>
</dbReference>
<evidence type="ECO:0000256" key="7">
    <source>
        <dbReference type="ARBA" id="ARBA00023136"/>
    </source>
</evidence>
<dbReference type="OrthoDB" id="750825at2"/>
<dbReference type="InterPro" id="IPR004268">
    <property type="entry name" value="MurJ"/>
</dbReference>
<evidence type="ECO:0000256" key="1">
    <source>
        <dbReference type="ARBA" id="ARBA00004651"/>
    </source>
</evidence>
<comment type="similarity">
    <text evidence="9">Belongs to the MurJ/MviN family.</text>
</comment>
<feature type="transmembrane region" description="Helical" evidence="10">
    <location>
        <begin position="352"/>
        <end position="373"/>
    </location>
</feature>
<feature type="transmembrane region" description="Helical" evidence="10">
    <location>
        <begin position="270"/>
        <end position="292"/>
    </location>
</feature>
<feature type="transmembrane region" description="Helical" evidence="10">
    <location>
        <begin position="156"/>
        <end position="176"/>
    </location>
</feature>
<comment type="subcellular location">
    <subcellularLocation>
        <location evidence="1">Cell membrane</location>
        <topology evidence="1">Multi-pass membrane protein</topology>
    </subcellularLocation>
</comment>
<dbReference type="InterPro" id="IPR051050">
    <property type="entry name" value="Lipid_II_flippase_MurJ/MviN"/>
</dbReference>
<dbReference type="GO" id="GO:0015648">
    <property type="term" value="F:lipid-linked peptidoglycan transporter activity"/>
    <property type="evidence" value="ECO:0007669"/>
    <property type="project" value="TreeGrafter"/>
</dbReference>
<keyword evidence="7 10" id="KW-0472">Membrane</keyword>
<evidence type="ECO:0000256" key="4">
    <source>
        <dbReference type="ARBA" id="ARBA00022960"/>
    </source>
</evidence>
<keyword evidence="6 10" id="KW-1133">Transmembrane helix</keyword>
<dbReference type="GO" id="GO:0008360">
    <property type="term" value="P:regulation of cell shape"/>
    <property type="evidence" value="ECO:0007669"/>
    <property type="project" value="UniProtKB-KW"/>
</dbReference>
<feature type="transmembrane region" description="Helical" evidence="10">
    <location>
        <begin position="304"/>
        <end position="332"/>
    </location>
</feature>
<keyword evidence="4" id="KW-0133">Cell shape</keyword>
<evidence type="ECO:0000256" key="2">
    <source>
        <dbReference type="ARBA" id="ARBA00022475"/>
    </source>
</evidence>
<evidence type="ECO:0000256" key="3">
    <source>
        <dbReference type="ARBA" id="ARBA00022692"/>
    </source>
</evidence>
<accession>A0A420VQW5</accession>
<dbReference type="EMBL" id="RBWS01000027">
    <property type="protein sequence ID" value="RKO68649.1"/>
    <property type="molecule type" value="Genomic_DNA"/>
</dbReference>
<reference evidence="11 12" key="1">
    <citation type="submission" date="2018-10" db="EMBL/GenBank/DDBJ databases">
        <title>Sphingobacterium sp. M05W1-28.</title>
        <authorList>
            <person name="Cai H."/>
        </authorList>
    </citation>
    <scope>NUCLEOTIDE SEQUENCE [LARGE SCALE GENOMIC DNA]</scope>
    <source>
        <strain evidence="11 12">M05W1-28</strain>
    </source>
</reference>
<keyword evidence="3 10" id="KW-0812">Transmembrane</keyword>
<dbReference type="PANTHER" id="PTHR47019">
    <property type="entry name" value="LIPID II FLIPPASE MURJ"/>
    <property type="match status" value="1"/>
</dbReference>